<evidence type="ECO:0000256" key="4">
    <source>
        <dbReference type="ARBA" id="ARBA00022801"/>
    </source>
</evidence>
<dbReference type="CDD" id="cd00221">
    <property type="entry name" value="Vsr"/>
    <property type="match status" value="1"/>
</dbReference>
<evidence type="ECO:0000256" key="5">
    <source>
        <dbReference type="ARBA" id="ARBA00023204"/>
    </source>
</evidence>
<sequence length="135" mass="16336">MDRMTPDERSRLMSRIRCKDTSPEMVVRRAVHALGFRYRLHVDKLPGRPDLVFSGRRKVIFVHGCFWHRHEGCRFAYMPKTRHEFWSAKLERNRERDREVIHRLNEAGWKVMVVWECETREGAALKESLRRFLVE</sequence>
<evidence type="ECO:0000256" key="1">
    <source>
        <dbReference type="ARBA" id="ARBA00022722"/>
    </source>
</evidence>
<evidence type="ECO:0000256" key="2">
    <source>
        <dbReference type="ARBA" id="ARBA00022759"/>
    </source>
</evidence>
<dbReference type="AlphaFoldDB" id="A0A5M6I4V2"/>
<keyword evidence="5 6" id="KW-0234">DNA repair</keyword>
<keyword evidence="3 6" id="KW-0227">DNA damage</keyword>
<dbReference type="SUPFAM" id="SSF52980">
    <property type="entry name" value="Restriction endonuclease-like"/>
    <property type="match status" value="1"/>
</dbReference>
<evidence type="ECO:0000256" key="6">
    <source>
        <dbReference type="PIRNR" id="PIRNR018267"/>
    </source>
</evidence>
<evidence type="ECO:0000256" key="3">
    <source>
        <dbReference type="ARBA" id="ARBA00022763"/>
    </source>
</evidence>
<organism evidence="7 8">
    <name type="scientific">Blastochloris sulfoviridis</name>
    <dbReference type="NCBI Taxonomy" id="50712"/>
    <lineage>
        <taxon>Bacteria</taxon>
        <taxon>Pseudomonadati</taxon>
        <taxon>Pseudomonadota</taxon>
        <taxon>Alphaproteobacteria</taxon>
        <taxon>Hyphomicrobiales</taxon>
        <taxon>Blastochloridaceae</taxon>
        <taxon>Blastochloris</taxon>
    </lineage>
</organism>
<dbReference type="Pfam" id="PF03852">
    <property type="entry name" value="Vsr"/>
    <property type="match status" value="1"/>
</dbReference>
<dbReference type="EC" id="3.1.-.-" evidence="6"/>
<keyword evidence="2 6" id="KW-0255">Endonuclease</keyword>
<dbReference type="EMBL" id="VWPL01000004">
    <property type="protein sequence ID" value="KAA5602829.1"/>
    <property type="molecule type" value="Genomic_DNA"/>
</dbReference>
<dbReference type="GO" id="GO:0004519">
    <property type="term" value="F:endonuclease activity"/>
    <property type="evidence" value="ECO:0007669"/>
    <property type="project" value="UniProtKB-KW"/>
</dbReference>
<dbReference type="GO" id="GO:0016787">
    <property type="term" value="F:hydrolase activity"/>
    <property type="evidence" value="ECO:0007669"/>
    <property type="project" value="UniProtKB-KW"/>
</dbReference>
<protein>
    <recommendedName>
        <fullName evidence="6">Very short patch repair endonuclease</fullName>
        <ecNumber evidence="6">3.1.-.-</ecNumber>
    </recommendedName>
</protein>
<dbReference type="Proteomes" id="UP000323886">
    <property type="component" value="Unassembled WGS sequence"/>
</dbReference>
<dbReference type="Gene3D" id="3.40.960.10">
    <property type="entry name" value="VSR Endonuclease"/>
    <property type="match status" value="1"/>
</dbReference>
<keyword evidence="4 6" id="KW-0378">Hydrolase</keyword>
<dbReference type="GO" id="GO:0006298">
    <property type="term" value="P:mismatch repair"/>
    <property type="evidence" value="ECO:0007669"/>
    <property type="project" value="UniProtKB-UniRule"/>
</dbReference>
<dbReference type="InterPro" id="IPR004603">
    <property type="entry name" value="DNA_mismatch_endonuc_vsr"/>
</dbReference>
<name>A0A5M6I4V2_9HYPH</name>
<dbReference type="InterPro" id="IPR011335">
    <property type="entry name" value="Restrct_endonuc-II-like"/>
</dbReference>
<reference evidence="7 8" key="1">
    <citation type="submission" date="2019-09" db="EMBL/GenBank/DDBJ databases">
        <title>Draft Whole-Genome sequence of Blastochloris sulfoviridis DSM 729.</title>
        <authorList>
            <person name="Meyer T.E."/>
            <person name="Kyndt J.A."/>
        </authorList>
    </citation>
    <scope>NUCLEOTIDE SEQUENCE [LARGE SCALE GENOMIC DNA]</scope>
    <source>
        <strain evidence="7 8">DSM 729</strain>
    </source>
</reference>
<comment type="function">
    <text evidence="6">May nick specific sequences that contain T:G mispairs resulting from m5C-deamination.</text>
</comment>
<dbReference type="NCBIfam" id="TIGR00632">
    <property type="entry name" value="vsr"/>
    <property type="match status" value="1"/>
</dbReference>
<comment type="similarity">
    <text evidence="6">Belongs to the vsr family.</text>
</comment>
<evidence type="ECO:0000313" key="8">
    <source>
        <dbReference type="Proteomes" id="UP000323886"/>
    </source>
</evidence>
<keyword evidence="8" id="KW-1185">Reference proteome</keyword>
<proteinExistence type="inferred from homology"/>
<evidence type="ECO:0000313" key="7">
    <source>
        <dbReference type="EMBL" id="KAA5602829.1"/>
    </source>
</evidence>
<comment type="caution">
    <text evidence="7">The sequence shown here is derived from an EMBL/GenBank/DDBJ whole genome shotgun (WGS) entry which is preliminary data.</text>
</comment>
<gene>
    <name evidence="7" type="primary">vsr</name>
    <name evidence="7" type="ORF">F1193_03010</name>
</gene>
<keyword evidence="1 6" id="KW-0540">Nuclease</keyword>
<dbReference type="PIRSF" id="PIRSF018267">
    <property type="entry name" value="VSR_endonuc"/>
    <property type="match status" value="1"/>
</dbReference>
<dbReference type="OrthoDB" id="9801520at2"/>
<accession>A0A5M6I4V2</accession>